<feature type="region of interest" description="Disordered" evidence="5">
    <location>
        <begin position="1"/>
        <end position="92"/>
    </location>
</feature>
<keyword evidence="6" id="KW-0472">Membrane</keyword>
<feature type="compositionally biased region" description="Polar residues" evidence="5">
    <location>
        <begin position="1"/>
        <end position="11"/>
    </location>
</feature>
<dbReference type="PROSITE" id="PS50011">
    <property type="entry name" value="PROTEIN_KINASE_DOM"/>
    <property type="match status" value="1"/>
</dbReference>
<sequence>MLDHTIPSTGTPRLPPTALDQTAPGNPPNSEPKQADAVNDTAPGGSQQAVVRPINSLDQTAPGSLQNPLLDPDQTTEGSYLPEASSESPLNTVVQSATPEFLNSKSSAVNSSSPIRYRIQKVHAKGNVGQVSLAWDEELARAVAFKELRNDRHITPQVLSRFRTEAEVTAALEHPGVVPVYGRGRNAPDKPWYAMRFVQGDPLSQEISKYHQNAKETGKTTETSLALRSLLRRFVDVCNVMGYAHHRGFLHRDIKPANIMVGPFGETLVVDWGLAKKVGDFSPPVVVSGNQSATREVNETATFPMGDDSASYTLMGEIAGSPVYMSPEQARGEWDKIQPSSDIYSLGCVLYEILVGNYPFYGSKSVAEVIDRLKANGAPSWPREINSAIPAPLDAIVRKAMSPIATDRYQSAIDLGKEVDRWLGDEPVLAYPEPWIERLRRRARRNRGLVISLTLVLMTLTLASSIGLYFVNREKNRTKEAQGETKLALDKSQESEKLANEQRELALTTIRKVANQIQSALKNRPDTQDIRKNLLAEATSGLTQISRSADNAKQIDIEQVKIYTEIGDIYFNLETAGPEEANKQYQKAEQLLLKLLEKDPNDREAQRVLGRLYERYGRDRQQRSDLPGAIQSYRDSLRIRKKLAEDVPTEIAYQRNLAISYSNLARTIGEAAINKQEPYPDEVIDFFTRSAKILDQIAKSNPKDPQARRNSVSALFELGDAKLQNKGYSDAIGDFRETNRELEELRNEQPYDTQIQRDFWLSLVRIGECEAGLKQFPEAETSFKEALKILLAQVQADPKNREPKNDLLLIYDRLGSLYRTRKTPAQALEVFQKRLEVIRDLMSIDPNSGYHKLEEFANLRFLGITAMEAVKYKQAIEWLTQAQKAGNAFAQKSDSIKTALQDIEEKLAICREREKEGS</sequence>
<evidence type="ECO:0000313" key="9">
    <source>
        <dbReference type="Proteomes" id="UP000676194"/>
    </source>
</evidence>
<keyword evidence="8" id="KW-0723">Serine/threonine-protein kinase</keyword>
<feature type="domain" description="Protein kinase" evidence="7">
    <location>
        <begin position="117"/>
        <end position="423"/>
    </location>
</feature>
<keyword evidence="1" id="KW-0808">Transferase</keyword>
<keyword evidence="6" id="KW-0812">Transmembrane</keyword>
<accession>A0A8E6B644</accession>
<evidence type="ECO:0000256" key="3">
    <source>
        <dbReference type="ARBA" id="ARBA00022777"/>
    </source>
</evidence>
<dbReference type="PROSITE" id="PS00108">
    <property type="entry name" value="PROTEIN_KINASE_ST"/>
    <property type="match status" value="1"/>
</dbReference>
<feature type="compositionally biased region" description="Polar residues" evidence="5">
    <location>
        <begin position="56"/>
        <end position="78"/>
    </location>
</feature>
<dbReference type="Proteomes" id="UP000676194">
    <property type="component" value="Chromosome"/>
</dbReference>
<dbReference type="Pfam" id="PF00069">
    <property type="entry name" value="Pkinase"/>
    <property type="match status" value="1"/>
</dbReference>
<dbReference type="Gene3D" id="3.30.200.20">
    <property type="entry name" value="Phosphorylase Kinase, domain 1"/>
    <property type="match status" value="1"/>
</dbReference>
<proteinExistence type="predicted"/>
<evidence type="ECO:0000256" key="6">
    <source>
        <dbReference type="SAM" id="Phobius"/>
    </source>
</evidence>
<keyword evidence="3 8" id="KW-0418">Kinase</keyword>
<feature type="transmembrane region" description="Helical" evidence="6">
    <location>
        <begin position="448"/>
        <end position="471"/>
    </location>
</feature>
<evidence type="ECO:0000259" key="7">
    <source>
        <dbReference type="PROSITE" id="PS50011"/>
    </source>
</evidence>
<evidence type="ECO:0000313" key="8">
    <source>
        <dbReference type="EMBL" id="QVL32790.1"/>
    </source>
</evidence>
<gene>
    <name evidence="8" type="ORF">KIH39_02390</name>
</gene>
<evidence type="ECO:0000256" key="4">
    <source>
        <dbReference type="ARBA" id="ARBA00022840"/>
    </source>
</evidence>
<dbReference type="GO" id="GO:0004674">
    <property type="term" value="F:protein serine/threonine kinase activity"/>
    <property type="evidence" value="ECO:0007669"/>
    <property type="project" value="UniProtKB-KW"/>
</dbReference>
<keyword evidence="4" id="KW-0067">ATP-binding</keyword>
<evidence type="ECO:0000256" key="2">
    <source>
        <dbReference type="ARBA" id="ARBA00022741"/>
    </source>
</evidence>
<dbReference type="InterPro" id="IPR008271">
    <property type="entry name" value="Ser/Thr_kinase_AS"/>
</dbReference>
<keyword evidence="9" id="KW-1185">Reference proteome</keyword>
<name>A0A8E6B644_9BACT</name>
<dbReference type="SUPFAM" id="SSF81901">
    <property type="entry name" value="HCP-like"/>
    <property type="match status" value="1"/>
</dbReference>
<dbReference type="PANTHER" id="PTHR43289:SF6">
    <property type="entry name" value="SERINE_THREONINE-PROTEIN KINASE NEKL-3"/>
    <property type="match status" value="1"/>
</dbReference>
<dbReference type="InterPro" id="IPR000719">
    <property type="entry name" value="Prot_kinase_dom"/>
</dbReference>
<dbReference type="EMBL" id="CP074694">
    <property type="protein sequence ID" value="QVL32790.1"/>
    <property type="molecule type" value="Genomic_DNA"/>
</dbReference>
<dbReference type="RefSeq" id="WP_213497680.1">
    <property type="nucleotide sequence ID" value="NZ_CP074694.1"/>
</dbReference>
<reference evidence="8" key="1">
    <citation type="submission" date="2021-05" db="EMBL/GenBank/DDBJ databases">
        <title>Complete genome sequence of the cellulolytic planctomycete Telmatocola sphagniphila SP2T and characterization of the first cellulase from planctomycetes.</title>
        <authorList>
            <person name="Rakitin A.L."/>
            <person name="Beletsky A.V."/>
            <person name="Naumoff D.G."/>
            <person name="Kulichevskaya I.S."/>
            <person name="Mardanov A.V."/>
            <person name="Ravin N.V."/>
            <person name="Dedysh S.N."/>
        </authorList>
    </citation>
    <scope>NUCLEOTIDE SEQUENCE</scope>
    <source>
        <strain evidence="8">SP2T</strain>
    </source>
</reference>
<keyword evidence="6" id="KW-1133">Transmembrane helix</keyword>
<dbReference type="GO" id="GO:0005524">
    <property type="term" value="F:ATP binding"/>
    <property type="evidence" value="ECO:0007669"/>
    <property type="project" value="UniProtKB-KW"/>
</dbReference>
<dbReference type="InterPro" id="IPR019734">
    <property type="entry name" value="TPR_rpt"/>
</dbReference>
<organism evidence="8 9">
    <name type="scientific">Telmatocola sphagniphila</name>
    <dbReference type="NCBI Taxonomy" id="1123043"/>
    <lineage>
        <taxon>Bacteria</taxon>
        <taxon>Pseudomonadati</taxon>
        <taxon>Planctomycetota</taxon>
        <taxon>Planctomycetia</taxon>
        <taxon>Gemmatales</taxon>
        <taxon>Gemmataceae</taxon>
    </lineage>
</organism>
<dbReference type="PANTHER" id="PTHR43289">
    <property type="entry name" value="MITOGEN-ACTIVATED PROTEIN KINASE KINASE KINASE 20-RELATED"/>
    <property type="match status" value="1"/>
</dbReference>
<keyword evidence="2" id="KW-0547">Nucleotide-binding</keyword>
<dbReference type="InterPro" id="IPR011990">
    <property type="entry name" value="TPR-like_helical_dom_sf"/>
</dbReference>
<dbReference type="Gene3D" id="1.25.40.10">
    <property type="entry name" value="Tetratricopeptide repeat domain"/>
    <property type="match status" value="2"/>
</dbReference>
<dbReference type="SMART" id="SM00028">
    <property type="entry name" value="TPR"/>
    <property type="match status" value="4"/>
</dbReference>
<evidence type="ECO:0000256" key="1">
    <source>
        <dbReference type="ARBA" id="ARBA00022679"/>
    </source>
</evidence>
<dbReference type="Gene3D" id="1.10.510.10">
    <property type="entry name" value="Transferase(Phosphotransferase) domain 1"/>
    <property type="match status" value="1"/>
</dbReference>
<protein>
    <submittedName>
        <fullName evidence="8">Serine/threonine protein kinase</fullName>
    </submittedName>
</protein>
<dbReference type="CDD" id="cd14014">
    <property type="entry name" value="STKc_PknB_like"/>
    <property type="match status" value="1"/>
</dbReference>
<dbReference type="KEGG" id="tsph:KIH39_02390"/>
<dbReference type="InterPro" id="IPR011009">
    <property type="entry name" value="Kinase-like_dom_sf"/>
</dbReference>
<evidence type="ECO:0000256" key="5">
    <source>
        <dbReference type="SAM" id="MobiDB-lite"/>
    </source>
</evidence>
<dbReference type="AlphaFoldDB" id="A0A8E6B644"/>
<dbReference type="SMART" id="SM00220">
    <property type="entry name" value="S_TKc"/>
    <property type="match status" value="1"/>
</dbReference>
<dbReference type="SUPFAM" id="SSF56112">
    <property type="entry name" value="Protein kinase-like (PK-like)"/>
    <property type="match status" value="1"/>
</dbReference>